<accession>A0ABT9CHM7</accession>
<organism evidence="1 2">
    <name type="scientific">Paenibacillus lacisoli</name>
    <dbReference type="NCBI Taxonomy" id="3064525"/>
    <lineage>
        <taxon>Bacteria</taxon>
        <taxon>Bacillati</taxon>
        <taxon>Bacillota</taxon>
        <taxon>Bacilli</taxon>
        <taxon>Bacillales</taxon>
        <taxon>Paenibacillaceae</taxon>
        <taxon>Paenibacillus</taxon>
    </lineage>
</organism>
<dbReference type="EMBL" id="JAUQTB010000022">
    <property type="protein sequence ID" value="MDO7908780.1"/>
    <property type="molecule type" value="Genomic_DNA"/>
</dbReference>
<reference evidence="1 2" key="1">
    <citation type="submission" date="2023-07" db="EMBL/GenBank/DDBJ databases">
        <title>Paenibacillus sp. JX-17 nov. isolated from soil.</title>
        <authorList>
            <person name="Wan Y."/>
            <person name="Liu B."/>
        </authorList>
    </citation>
    <scope>NUCLEOTIDE SEQUENCE [LARGE SCALE GENOMIC DNA]</scope>
    <source>
        <strain evidence="1 2">JX-17</strain>
    </source>
</reference>
<dbReference type="Pfam" id="PF14106">
    <property type="entry name" value="DUF4279"/>
    <property type="match status" value="1"/>
</dbReference>
<dbReference type="Proteomes" id="UP001240171">
    <property type="component" value="Unassembled WGS sequence"/>
</dbReference>
<gene>
    <name evidence="1" type="ORF">Q5741_20560</name>
</gene>
<dbReference type="RefSeq" id="WP_305025999.1">
    <property type="nucleotide sequence ID" value="NZ_JAUQTB010000022.1"/>
</dbReference>
<evidence type="ECO:0000313" key="1">
    <source>
        <dbReference type="EMBL" id="MDO7908780.1"/>
    </source>
</evidence>
<proteinExistence type="predicted"/>
<protein>
    <submittedName>
        <fullName evidence="1">DUF4279 domain-containing protein</fullName>
    </submittedName>
</protein>
<dbReference type="InterPro" id="IPR025459">
    <property type="entry name" value="DUF4279"/>
</dbReference>
<sequence>MNHSTRVKVSFNIYGDQFPLDMVSLRMEMSPSYSYSKGEPVYSGSDELIRYREETVWSYSHEYQESLDVNEQLHEILYLTKGKEHVLHSIKKEYSLIFRINIAIIIEEGITPALYFHEPLIRYVHSIGAEIDVDLYANPYKDDE</sequence>
<name>A0ABT9CHM7_9BACL</name>
<evidence type="ECO:0000313" key="2">
    <source>
        <dbReference type="Proteomes" id="UP001240171"/>
    </source>
</evidence>
<keyword evidence="2" id="KW-1185">Reference proteome</keyword>
<comment type="caution">
    <text evidence="1">The sequence shown here is derived from an EMBL/GenBank/DDBJ whole genome shotgun (WGS) entry which is preliminary data.</text>
</comment>